<evidence type="ECO:0000256" key="1">
    <source>
        <dbReference type="ARBA" id="ARBA00004167"/>
    </source>
</evidence>
<dbReference type="OrthoDB" id="467711at2"/>
<keyword evidence="2" id="KW-0488">Methylation</keyword>
<keyword evidence="3 6" id="KW-0812">Transmembrane</keyword>
<dbReference type="Pfam" id="PF07963">
    <property type="entry name" value="N_methyl"/>
    <property type="match status" value="1"/>
</dbReference>
<feature type="transmembrane region" description="Helical" evidence="6">
    <location>
        <begin position="21"/>
        <end position="42"/>
    </location>
</feature>
<evidence type="ECO:0000256" key="2">
    <source>
        <dbReference type="ARBA" id="ARBA00022481"/>
    </source>
</evidence>
<gene>
    <name evidence="7" type="ORF">AsFPU1_2746</name>
</gene>
<proteinExistence type="predicted"/>
<accession>A0A401IJ58</accession>
<evidence type="ECO:0000313" key="8">
    <source>
        <dbReference type="Proteomes" id="UP000287247"/>
    </source>
</evidence>
<dbReference type="PANTHER" id="PTHR30093">
    <property type="entry name" value="GENERAL SECRETION PATHWAY PROTEIN G"/>
    <property type="match status" value="1"/>
</dbReference>
<comment type="subcellular location">
    <subcellularLocation>
        <location evidence="1">Membrane</location>
        <topology evidence="1">Single-pass membrane protein</topology>
    </subcellularLocation>
</comment>
<evidence type="ECO:0000256" key="5">
    <source>
        <dbReference type="ARBA" id="ARBA00023136"/>
    </source>
</evidence>
<dbReference type="RefSeq" id="WP_124976579.1">
    <property type="nucleotide sequence ID" value="NZ_BDQK01000013.1"/>
</dbReference>
<dbReference type="GO" id="GO:0016020">
    <property type="term" value="C:membrane"/>
    <property type="evidence" value="ECO:0007669"/>
    <property type="project" value="UniProtKB-SubCell"/>
</dbReference>
<dbReference type="InterPro" id="IPR045584">
    <property type="entry name" value="Pilin-like"/>
</dbReference>
<dbReference type="NCBIfam" id="TIGR02532">
    <property type="entry name" value="IV_pilin_GFxxxE"/>
    <property type="match status" value="1"/>
</dbReference>
<dbReference type="Proteomes" id="UP000287247">
    <property type="component" value="Unassembled WGS sequence"/>
</dbReference>
<keyword evidence="4 6" id="KW-1133">Transmembrane helix</keyword>
<evidence type="ECO:0000256" key="6">
    <source>
        <dbReference type="SAM" id="Phobius"/>
    </source>
</evidence>
<evidence type="ECO:0000313" key="7">
    <source>
        <dbReference type="EMBL" id="GBF81333.1"/>
    </source>
</evidence>
<reference evidence="8" key="1">
    <citation type="submission" date="2017-05" db="EMBL/GenBank/DDBJ databases">
        <title>Physiological properties and genetic analysis related to exopolysaccharide production of fresh-water unicellular cyanobacterium Aphanothece sacrum, Suizenji Nori, that has been cultured as a food source in Japan.</title>
        <authorList>
            <person name="Kanesaki Y."/>
            <person name="Yoshikawa S."/>
            <person name="Ohki K."/>
        </authorList>
    </citation>
    <scope>NUCLEOTIDE SEQUENCE [LARGE SCALE GENOMIC DNA]</scope>
    <source>
        <strain evidence="8">FPU1</strain>
    </source>
</reference>
<comment type="caution">
    <text evidence="7">The sequence shown here is derived from an EMBL/GenBank/DDBJ whole genome shotgun (WGS) entry which is preliminary data.</text>
</comment>
<evidence type="ECO:0000256" key="4">
    <source>
        <dbReference type="ARBA" id="ARBA00022989"/>
    </source>
</evidence>
<dbReference type="Gene3D" id="3.30.700.10">
    <property type="entry name" value="Glycoprotein, Type 4 Pilin"/>
    <property type="match status" value="1"/>
</dbReference>
<protein>
    <submittedName>
        <fullName evidence="7">Uncharacterized protein</fullName>
    </submittedName>
</protein>
<dbReference type="InterPro" id="IPR012902">
    <property type="entry name" value="N_methyl_site"/>
</dbReference>
<dbReference type="PANTHER" id="PTHR30093:SF44">
    <property type="entry name" value="TYPE II SECRETION SYSTEM CORE PROTEIN G"/>
    <property type="match status" value="1"/>
</dbReference>
<dbReference type="SUPFAM" id="SSF54523">
    <property type="entry name" value="Pili subunits"/>
    <property type="match status" value="1"/>
</dbReference>
<keyword evidence="8" id="KW-1185">Reference proteome</keyword>
<dbReference type="EMBL" id="BDQK01000013">
    <property type="protein sequence ID" value="GBF81333.1"/>
    <property type="molecule type" value="Genomic_DNA"/>
</dbReference>
<dbReference type="Pfam" id="PF16734">
    <property type="entry name" value="Pilin_GH"/>
    <property type="match status" value="1"/>
</dbReference>
<sequence length="190" mass="20173">MNTQFQAKLLQTLANKKGNKGFTLIELLVVVIIIGVLAAIALPNLLGQVGKARESEAKSTIGAMTRAQQGYFTEKAAFASSKDLLEVPTGGEKYYFINIPSAGLQMAQGSESPTVLQNGDKANEKNGTRDYISGIAYDTLNRTFSNQVCRADNSKKATKYVLTATDAPTGTNGIADSAAVTCKSGTEQIK</sequence>
<name>A0A401IJ58_APHSA</name>
<keyword evidence="5 6" id="KW-0472">Membrane</keyword>
<dbReference type="AlphaFoldDB" id="A0A401IJ58"/>
<dbReference type="InterPro" id="IPR031975">
    <property type="entry name" value="Pilin_GH"/>
</dbReference>
<organism evidence="7 8">
    <name type="scientific">Aphanothece sacrum FPU1</name>
    <dbReference type="NCBI Taxonomy" id="1920663"/>
    <lineage>
        <taxon>Bacteria</taxon>
        <taxon>Bacillati</taxon>
        <taxon>Cyanobacteriota</taxon>
        <taxon>Cyanophyceae</taxon>
        <taxon>Oscillatoriophycideae</taxon>
        <taxon>Chroococcales</taxon>
        <taxon>Aphanothecaceae</taxon>
        <taxon>Aphanothece</taxon>
    </lineage>
</organism>
<evidence type="ECO:0000256" key="3">
    <source>
        <dbReference type="ARBA" id="ARBA00022692"/>
    </source>
</evidence>
<dbReference type="PROSITE" id="PS00409">
    <property type="entry name" value="PROKAR_NTER_METHYL"/>
    <property type="match status" value="1"/>
</dbReference>